<keyword evidence="3" id="KW-1185">Reference proteome</keyword>
<organism evidence="2 3">
    <name type="scientific">Dryococelus australis</name>
    <dbReference type="NCBI Taxonomy" id="614101"/>
    <lineage>
        <taxon>Eukaryota</taxon>
        <taxon>Metazoa</taxon>
        <taxon>Ecdysozoa</taxon>
        <taxon>Arthropoda</taxon>
        <taxon>Hexapoda</taxon>
        <taxon>Insecta</taxon>
        <taxon>Pterygota</taxon>
        <taxon>Neoptera</taxon>
        <taxon>Polyneoptera</taxon>
        <taxon>Phasmatodea</taxon>
        <taxon>Verophasmatodea</taxon>
        <taxon>Anareolatae</taxon>
        <taxon>Phasmatidae</taxon>
        <taxon>Eurycanthinae</taxon>
        <taxon>Dryococelus</taxon>
    </lineage>
</organism>
<dbReference type="Proteomes" id="UP001159363">
    <property type="component" value="Chromosome 1"/>
</dbReference>
<protein>
    <recommendedName>
        <fullName evidence="4">Peptidase A2 domain-containing protein</fullName>
    </recommendedName>
</protein>
<evidence type="ECO:0008006" key="4">
    <source>
        <dbReference type="Google" id="ProtNLM"/>
    </source>
</evidence>
<evidence type="ECO:0000313" key="3">
    <source>
        <dbReference type="Proteomes" id="UP001159363"/>
    </source>
</evidence>
<comment type="caution">
    <text evidence="2">The sequence shown here is derived from an EMBL/GenBank/DDBJ whole genome shotgun (WGS) entry which is preliminary data.</text>
</comment>
<evidence type="ECO:0000256" key="1">
    <source>
        <dbReference type="SAM" id="MobiDB-lite"/>
    </source>
</evidence>
<dbReference type="PROSITE" id="PS00141">
    <property type="entry name" value="ASP_PROTEASE"/>
    <property type="match status" value="1"/>
</dbReference>
<dbReference type="EMBL" id="JARBHB010000001">
    <property type="protein sequence ID" value="KAJ8896960.1"/>
    <property type="molecule type" value="Genomic_DNA"/>
</dbReference>
<evidence type="ECO:0000313" key="2">
    <source>
        <dbReference type="EMBL" id="KAJ8896960.1"/>
    </source>
</evidence>
<feature type="region of interest" description="Disordered" evidence="1">
    <location>
        <begin position="509"/>
        <end position="528"/>
    </location>
</feature>
<gene>
    <name evidence="2" type="ORF">PR048_002306</name>
</gene>
<reference evidence="2 3" key="1">
    <citation type="submission" date="2023-02" db="EMBL/GenBank/DDBJ databases">
        <title>LHISI_Scaffold_Assembly.</title>
        <authorList>
            <person name="Stuart O.P."/>
            <person name="Cleave R."/>
            <person name="Magrath M.J.L."/>
            <person name="Mikheyev A.S."/>
        </authorList>
    </citation>
    <scope>NUCLEOTIDE SEQUENCE [LARGE SCALE GENOMIC DNA]</scope>
    <source>
        <strain evidence="2">Daus_M_001</strain>
        <tissue evidence="2">Leg muscle</tissue>
    </source>
</reference>
<name>A0ABQ9IJS7_9NEOP</name>
<sequence length="528" mass="58705">MGAVGSLPPSKSMTAFLSLACHLDTVMPASQSRTTRVLSQDFRYLQTVHKLIHKMTPTGVRTSWILRMYKETLQNNLTDAGVSFKPDDSIETLCQQMLNLVRKGDLVIANLTMPVLVDSGASATIIRQDTVNKIMRDALLGIVQLKWGESVVFSLADGGLITQHAPNTKAGSAVDVVFVYETLHHVDIRRLDVPTAVARLQTSALGAAIKLDAIKEDIRKADIPKEGWRDRALWGRLVGEAMDRLRSMTPLHGSAAQSTASLVTSLGWYVRCRKPNICAGAIIKLLDHVRGFLGDHDNRRIGVTTHYGWHDGAVNDAEPINTMHTELGIHHRPMISSGPHSARAHMVECGYSVIHDAALPEGGHVEFRPRTLANNGHVQVESQFLERLRLSEPRHQPMTFSQNSPLRSLRDVVLVVVTNTEVFDQWNIQWFQKFMWANTRQLQKLRRVDATSTQKNSTPYARGGTGSTNTRVTIAFVRTRRFGRSCRAAFRNAVLVLWRSPFLVVSRTSETPSCSPAFGSRSSNPNSR</sequence>
<dbReference type="InterPro" id="IPR001969">
    <property type="entry name" value="Aspartic_peptidase_AS"/>
</dbReference>
<accession>A0ABQ9IJS7</accession>
<proteinExistence type="predicted"/>